<dbReference type="InterPro" id="IPR051797">
    <property type="entry name" value="TrmB-like"/>
</dbReference>
<gene>
    <name evidence="3" type="ORF">GCM10009544_50750</name>
</gene>
<evidence type="ECO:0000256" key="1">
    <source>
        <dbReference type="SAM" id="MobiDB-lite"/>
    </source>
</evidence>
<dbReference type="Proteomes" id="UP001499895">
    <property type="component" value="Unassembled WGS sequence"/>
</dbReference>
<dbReference type="PROSITE" id="PS50043">
    <property type="entry name" value="HTH_LUXR_2"/>
    <property type="match status" value="1"/>
</dbReference>
<protein>
    <recommendedName>
        <fullName evidence="2">HTH luxR-type domain-containing protein</fullName>
    </recommendedName>
</protein>
<dbReference type="Gene3D" id="1.10.10.10">
    <property type="entry name" value="Winged helix-like DNA-binding domain superfamily/Winged helix DNA-binding domain"/>
    <property type="match status" value="1"/>
</dbReference>
<dbReference type="SMART" id="SM00421">
    <property type="entry name" value="HTH_LUXR"/>
    <property type="match status" value="1"/>
</dbReference>
<sequence length="387" mass="42188">MNGTEPASTHLSSPGATSPDGDPLLPPARGADELALRLYAWSLRRSGLHVDQAAQEFGAPRPEIERALRLLEELRLIDVDASGEVFAGASPSAAHMALVAPIEEQIRERQGELAALHRRLQDFSDVFAAVRRARVRHETVVVVPGDEQLRVRLADAARQCSSELLVMQSGPADSTELLARHIWPVAAQLLRRGVRVRTLHQHTARTDTDTRSRIHELMAAGAACRTSDALFGHLAVFDWKVAMAAPNPPGEAGAETAVIYDPTVVGLLRRLHDHAWHAGVEFDHGAIRYGETLDAVKSTILRLLATGMKDEVIARRLGMAPRTFRRHLAGIMDELGVESRFQAGIVAARAGLLELDRSERRPDPAPPARDERSGGTRPGRALASLLR</sequence>
<reference evidence="3 4" key="1">
    <citation type="journal article" date="2019" name="Int. J. Syst. Evol. Microbiol.">
        <title>The Global Catalogue of Microorganisms (GCM) 10K type strain sequencing project: providing services to taxonomists for standard genome sequencing and annotation.</title>
        <authorList>
            <consortium name="The Broad Institute Genomics Platform"/>
            <consortium name="The Broad Institute Genome Sequencing Center for Infectious Disease"/>
            <person name="Wu L."/>
            <person name="Ma J."/>
        </authorList>
    </citation>
    <scope>NUCLEOTIDE SEQUENCE [LARGE SCALE GENOMIC DNA]</scope>
    <source>
        <strain evidence="3 4">JCM 10649</strain>
    </source>
</reference>
<evidence type="ECO:0000313" key="4">
    <source>
        <dbReference type="Proteomes" id="UP001499895"/>
    </source>
</evidence>
<organism evidence="3 4">
    <name type="scientific">Streptomyces stramineus</name>
    <dbReference type="NCBI Taxonomy" id="173861"/>
    <lineage>
        <taxon>Bacteria</taxon>
        <taxon>Bacillati</taxon>
        <taxon>Actinomycetota</taxon>
        <taxon>Actinomycetes</taxon>
        <taxon>Kitasatosporales</taxon>
        <taxon>Streptomycetaceae</taxon>
        <taxon>Streptomyces</taxon>
    </lineage>
</organism>
<dbReference type="PANTHER" id="PTHR34293:SF1">
    <property type="entry name" value="HTH-TYPE TRANSCRIPTIONAL REGULATOR TRMBL2"/>
    <property type="match status" value="1"/>
</dbReference>
<dbReference type="InterPro" id="IPR000792">
    <property type="entry name" value="Tscrpt_reg_LuxR_C"/>
</dbReference>
<feature type="domain" description="HTH luxR-type" evidence="2">
    <location>
        <begin position="286"/>
        <end position="351"/>
    </location>
</feature>
<dbReference type="Pfam" id="PF00196">
    <property type="entry name" value="GerE"/>
    <property type="match status" value="1"/>
</dbReference>
<accession>A0ABN1AS11</accession>
<dbReference type="InterPro" id="IPR016032">
    <property type="entry name" value="Sig_transdc_resp-reg_C-effctor"/>
</dbReference>
<dbReference type="RefSeq" id="WP_344094925.1">
    <property type="nucleotide sequence ID" value="NZ_BAAAHB010000076.1"/>
</dbReference>
<dbReference type="EMBL" id="BAAAHB010000076">
    <property type="protein sequence ID" value="GAA0482672.1"/>
    <property type="molecule type" value="Genomic_DNA"/>
</dbReference>
<evidence type="ECO:0000259" key="2">
    <source>
        <dbReference type="PROSITE" id="PS50043"/>
    </source>
</evidence>
<feature type="region of interest" description="Disordered" evidence="1">
    <location>
        <begin position="1"/>
        <end position="27"/>
    </location>
</feature>
<name>A0ABN1AS11_9ACTN</name>
<feature type="region of interest" description="Disordered" evidence="1">
    <location>
        <begin position="356"/>
        <end position="387"/>
    </location>
</feature>
<evidence type="ECO:0000313" key="3">
    <source>
        <dbReference type="EMBL" id="GAA0482672.1"/>
    </source>
</evidence>
<feature type="compositionally biased region" description="Polar residues" evidence="1">
    <location>
        <begin position="1"/>
        <end position="16"/>
    </location>
</feature>
<keyword evidence="4" id="KW-1185">Reference proteome</keyword>
<proteinExistence type="predicted"/>
<feature type="compositionally biased region" description="Basic and acidic residues" evidence="1">
    <location>
        <begin position="356"/>
        <end position="374"/>
    </location>
</feature>
<dbReference type="CDD" id="cd06170">
    <property type="entry name" value="LuxR_C_like"/>
    <property type="match status" value="1"/>
</dbReference>
<dbReference type="PANTHER" id="PTHR34293">
    <property type="entry name" value="HTH-TYPE TRANSCRIPTIONAL REGULATOR TRMBL2"/>
    <property type="match status" value="1"/>
</dbReference>
<comment type="caution">
    <text evidence="3">The sequence shown here is derived from an EMBL/GenBank/DDBJ whole genome shotgun (WGS) entry which is preliminary data.</text>
</comment>
<dbReference type="SUPFAM" id="SSF46894">
    <property type="entry name" value="C-terminal effector domain of the bipartite response regulators"/>
    <property type="match status" value="1"/>
</dbReference>
<dbReference type="InterPro" id="IPR036388">
    <property type="entry name" value="WH-like_DNA-bd_sf"/>
</dbReference>